<dbReference type="AlphaFoldDB" id="A0A918USS2"/>
<reference evidence="1" key="1">
    <citation type="journal article" date="2014" name="Int. J. Syst. Evol. Microbiol.">
        <title>Complete genome sequence of Corynebacterium casei LMG S-19264T (=DSM 44701T), isolated from a smear-ripened cheese.</title>
        <authorList>
            <consortium name="US DOE Joint Genome Institute (JGI-PGF)"/>
            <person name="Walter F."/>
            <person name="Albersmeier A."/>
            <person name="Kalinowski J."/>
            <person name="Ruckert C."/>
        </authorList>
    </citation>
    <scope>NUCLEOTIDE SEQUENCE</scope>
    <source>
        <strain evidence="1">KCTC 32296</strain>
    </source>
</reference>
<proteinExistence type="predicted"/>
<evidence type="ECO:0000313" key="2">
    <source>
        <dbReference type="Proteomes" id="UP000662572"/>
    </source>
</evidence>
<name>A0A918USS2_9CAUL</name>
<organism evidence="1 2">
    <name type="scientific">Asticcacaulis endophyticus</name>
    <dbReference type="NCBI Taxonomy" id="1395890"/>
    <lineage>
        <taxon>Bacteria</taxon>
        <taxon>Pseudomonadati</taxon>
        <taxon>Pseudomonadota</taxon>
        <taxon>Alphaproteobacteria</taxon>
        <taxon>Caulobacterales</taxon>
        <taxon>Caulobacteraceae</taxon>
        <taxon>Asticcacaulis</taxon>
    </lineage>
</organism>
<dbReference type="Proteomes" id="UP000662572">
    <property type="component" value="Unassembled WGS sequence"/>
</dbReference>
<gene>
    <name evidence="1" type="ORF">GCM10011273_18330</name>
</gene>
<sequence length="56" mass="5871">MTERGALKGYSANLTPRQSARLTAAQEYKRIMDSHQSFKTGAIRSAGAGAGSGLSL</sequence>
<keyword evidence="2" id="KW-1185">Reference proteome</keyword>
<comment type="caution">
    <text evidence="1">The sequence shown here is derived from an EMBL/GenBank/DDBJ whole genome shotgun (WGS) entry which is preliminary data.</text>
</comment>
<reference evidence="1" key="2">
    <citation type="submission" date="2020-09" db="EMBL/GenBank/DDBJ databases">
        <authorList>
            <person name="Sun Q."/>
            <person name="Kim S."/>
        </authorList>
    </citation>
    <scope>NUCLEOTIDE SEQUENCE</scope>
    <source>
        <strain evidence="1">KCTC 32296</strain>
    </source>
</reference>
<accession>A0A918USS2</accession>
<dbReference type="EMBL" id="BMZB01000002">
    <property type="protein sequence ID" value="GGZ32505.1"/>
    <property type="molecule type" value="Genomic_DNA"/>
</dbReference>
<evidence type="ECO:0000313" key="1">
    <source>
        <dbReference type="EMBL" id="GGZ32505.1"/>
    </source>
</evidence>
<protein>
    <submittedName>
        <fullName evidence="1">Uncharacterized protein</fullName>
    </submittedName>
</protein>